<gene>
    <name evidence="1" type="ORF">AK812_SmicGene22041</name>
</gene>
<evidence type="ECO:0000313" key="2">
    <source>
        <dbReference type="Proteomes" id="UP000186817"/>
    </source>
</evidence>
<reference evidence="1 2" key="1">
    <citation type="submission" date="2016-02" db="EMBL/GenBank/DDBJ databases">
        <title>Genome analysis of coral dinoflagellate symbionts highlights evolutionary adaptations to a symbiotic lifestyle.</title>
        <authorList>
            <person name="Aranda M."/>
            <person name="Li Y."/>
            <person name="Liew Y.J."/>
            <person name="Baumgarten S."/>
            <person name="Simakov O."/>
            <person name="Wilson M."/>
            <person name="Piel J."/>
            <person name="Ashoor H."/>
            <person name="Bougouffa S."/>
            <person name="Bajic V.B."/>
            <person name="Ryu T."/>
            <person name="Ravasi T."/>
            <person name="Bayer T."/>
            <person name="Micklem G."/>
            <person name="Kim H."/>
            <person name="Bhak J."/>
            <person name="Lajeunesse T.C."/>
            <person name="Voolstra C.R."/>
        </authorList>
    </citation>
    <scope>NUCLEOTIDE SEQUENCE [LARGE SCALE GENOMIC DNA]</scope>
    <source>
        <strain evidence="1 2">CCMP2467</strain>
    </source>
</reference>
<keyword evidence="2" id="KW-1185">Reference proteome</keyword>
<dbReference type="OMA" id="IFKYSAY"/>
<organism evidence="1 2">
    <name type="scientific">Symbiodinium microadriaticum</name>
    <name type="common">Dinoflagellate</name>
    <name type="synonym">Zooxanthella microadriatica</name>
    <dbReference type="NCBI Taxonomy" id="2951"/>
    <lineage>
        <taxon>Eukaryota</taxon>
        <taxon>Sar</taxon>
        <taxon>Alveolata</taxon>
        <taxon>Dinophyceae</taxon>
        <taxon>Suessiales</taxon>
        <taxon>Symbiodiniaceae</taxon>
        <taxon>Symbiodinium</taxon>
    </lineage>
</organism>
<dbReference type="AlphaFoldDB" id="A0A1Q9DKW1"/>
<dbReference type="OrthoDB" id="498037at2759"/>
<name>A0A1Q9DKW1_SYMMI</name>
<proteinExistence type="predicted"/>
<sequence>MKEHKASQPDLRREALLVHRPQELQRAVHRISLAIGLQIRMEGMMDIVMERDLLVTWALSESLHGSAGRALQLLLTSGIYLLYMYFKRIFLASATCIWLATGVGLVLFTTVGIAPTVYNAVADESLNRAGNGAAALTAFSLACAFVLDFYLMPPVVQVFSAVVFAGLAFATAVLKAIAYPYAPGLLCIGLPLAYLGWLRVHIFPPSTVSGKEFLRPLSATFGCTCVGVVVVWCAWIFLTDRGWSTETKIWLTEQNSEVFSYLWHNGTTPLVYTTHCGSGSDTSWFSLSEQTAIQAACTKAANVWFLQWAGPVAIILCSGVEAAFAFIFSQVSQKLVRGNPADADEDSVAVAYLKQVLKGCLLLIVMVLAAMYAAATYVSGSAVALSSAIFCLGALTMAATVGWMYAEIDHAKLKRLATEGHVAASILKIMRSDWVRAMAVGGLTVFIPLLAALDMIRQSMRKLRGTVQGGDGAQSDRFTPTGRKVVDECSTWNWCGIFQKVILLGELVIAIILGMKATYVFFSWLNTTLYVANFDFWVLTAMVFGIGLAMFMCPIVPGSAVYLFAGVVLGAQSQLEGRPGFAVGIAAGVVASSIAKHIACVGQYMIGYYAGQLVKVQQMVGVDQVPTRATEKILKTPGLGLGKVCILIAGPDFPTSVLCGILKLNIPQMLLGTTPIVLVSIIPQVATGALLTYSPDADNESNIQSLVSGAVTGFAAAIQASAILLFTWRIMKTVEQDGDELAKPRPEHEAVAKLTAKEAEYNAAFKQVSQWQVMTCTQLSMLLLAVASIVSSGFVIAADFMIADKFCFRNFSITNKISDPIDLGGLDNNAWNIVIVPMGWLALAVAILGVACQIIFGIMITQATRAFMKENGASTPAPCIVGREQEGQEKVAREDEAVETYAFC</sequence>
<protein>
    <submittedName>
        <fullName evidence="1">Uncharacterized protein</fullName>
    </submittedName>
</protein>
<dbReference type="Proteomes" id="UP000186817">
    <property type="component" value="Unassembled WGS sequence"/>
</dbReference>
<accession>A0A1Q9DKW1</accession>
<comment type="caution">
    <text evidence="1">The sequence shown here is derived from an EMBL/GenBank/DDBJ whole genome shotgun (WGS) entry which is preliminary data.</text>
</comment>
<dbReference type="EMBL" id="LSRX01000490">
    <property type="protein sequence ID" value="OLP95783.1"/>
    <property type="molecule type" value="Genomic_DNA"/>
</dbReference>
<evidence type="ECO:0000313" key="1">
    <source>
        <dbReference type="EMBL" id="OLP95783.1"/>
    </source>
</evidence>